<evidence type="ECO:0000256" key="9">
    <source>
        <dbReference type="HAMAP-Rule" id="MF_00131"/>
    </source>
</evidence>
<comment type="function">
    <text evidence="9">The alpha subunit is responsible for the aldol cleavage of indoleglycerol phosphate to indole and glyceraldehyde 3-phosphate.</text>
</comment>
<comment type="subcellular location">
    <subcellularLocation>
        <location evidence="1">Plastid</location>
        <location evidence="1">Chloroplast</location>
    </subcellularLocation>
</comment>
<evidence type="ECO:0000256" key="4">
    <source>
        <dbReference type="ARBA" id="ARBA00022605"/>
    </source>
</evidence>
<dbReference type="GO" id="GO:0009507">
    <property type="term" value="C:chloroplast"/>
    <property type="evidence" value="ECO:0007669"/>
    <property type="project" value="UniProtKB-SubCell"/>
</dbReference>
<keyword evidence="11" id="KW-0934">Plastid</keyword>
<keyword evidence="5 9" id="KW-0822">Tryptophan biosynthesis</keyword>
<dbReference type="EMBL" id="OP616817">
    <property type="protein sequence ID" value="WDB00082.1"/>
    <property type="molecule type" value="Genomic_DNA"/>
</dbReference>
<accession>A0A9Y1I486</accession>
<comment type="catalytic activity">
    <reaction evidence="8 9">
        <text>(1S,2R)-1-C-(indol-3-yl)glycerol 3-phosphate + L-serine = D-glyceraldehyde 3-phosphate + L-tryptophan + H2O</text>
        <dbReference type="Rhea" id="RHEA:10532"/>
        <dbReference type="ChEBI" id="CHEBI:15377"/>
        <dbReference type="ChEBI" id="CHEBI:33384"/>
        <dbReference type="ChEBI" id="CHEBI:57912"/>
        <dbReference type="ChEBI" id="CHEBI:58866"/>
        <dbReference type="ChEBI" id="CHEBI:59776"/>
        <dbReference type="EC" id="4.2.1.20"/>
    </reaction>
</comment>
<keyword evidence="4 9" id="KW-0028">Amino-acid biosynthesis</keyword>
<keyword evidence="6 9" id="KW-0057">Aromatic amino acid biosynthesis</keyword>
<evidence type="ECO:0000256" key="3">
    <source>
        <dbReference type="ARBA" id="ARBA00011270"/>
    </source>
</evidence>
<dbReference type="PANTHER" id="PTHR43406">
    <property type="entry name" value="TRYPTOPHAN SYNTHASE, ALPHA CHAIN"/>
    <property type="match status" value="1"/>
</dbReference>
<comment type="similarity">
    <text evidence="9 10">Belongs to the TrpA family.</text>
</comment>
<evidence type="ECO:0000256" key="10">
    <source>
        <dbReference type="RuleBase" id="RU003662"/>
    </source>
</evidence>
<dbReference type="InterPro" id="IPR018204">
    <property type="entry name" value="Trp_synthase_alpha_AS"/>
</dbReference>
<evidence type="ECO:0000256" key="5">
    <source>
        <dbReference type="ARBA" id="ARBA00022822"/>
    </source>
</evidence>
<name>A0A9Y1I486_9RHOD</name>
<protein>
    <recommendedName>
        <fullName evidence="9">Tryptophan synthase alpha chain</fullName>
        <ecNumber evidence="9">4.2.1.20</ecNumber>
    </recommendedName>
</protein>
<dbReference type="Pfam" id="PF00290">
    <property type="entry name" value="Trp_syntA"/>
    <property type="match status" value="1"/>
</dbReference>
<keyword evidence="7 9" id="KW-0456">Lyase</keyword>
<dbReference type="NCBIfam" id="TIGR00262">
    <property type="entry name" value="trpA"/>
    <property type="match status" value="1"/>
</dbReference>
<reference evidence="11" key="1">
    <citation type="journal article" date="2023" name="J. Phycol.">
        <title>Revised classification of the Cyanidiophyceae based on plastid genome data with descriptions of the Cavernulicolales ord. nov. and Galdieriales ord. nov. (Rhodophyta).</title>
        <authorList>
            <person name="Park S.I."/>
            <person name="Cho C.H."/>
            <person name="Ciniglia C."/>
            <person name="Huang T.Y."/>
            <person name="Liu S.L."/>
            <person name="Bustamante D.E."/>
            <person name="Calderon M.S."/>
            <person name="Mansilla A."/>
            <person name="McDermott T."/>
            <person name="Andersen R.A."/>
            <person name="Yoon H.S."/>
        </authorList>
    </citation>
    <scope>NUCLEOTIDE SEQUENCE</scope>
</reference>
<feature type="active site" description="Proton acceptor" evidence="9">
    <location>
        <position position="48"/>
    </location>
</feature>
<dbReference type="AlphaFoldDB" id="A0A9Y1I486"/>
<evidence type="ECO:0000256" key="1">
    <source>
        <dbReference type="ARBA" id="ARBA00004229"/>
    </source>
</evidence>
<comment type="subunit">
    <text evidence="3 9">Tetramer of two alpha and two beta chains.</text>
</comment>
<dbReference type="InterPro" id="IPR013785">
    <property type="entry name" value="Aldolase_TIM"/>
</dbReference>
<dbReference type="SUPFAM" id="SSF51366">
    <property type="entry name" value="Ribulose-phoshate binding barrel"/>
    <property type="match status" value="1"/>
</dbReference>
<evidence type="ECO:0000256" key="7">
    <source>
        <dbReference type="ARBA" id="ARBA00023239"/>
    </source>
</evidence>
<proteinExistence type="inferred from homology"/>
<sequence length="267" mass="29984">MSNISKEIFKFPKNKCSIIPFISAGIPSLRDTKHVLENLDKYQFPLIELGFPYSDPLADGNIIQKASQIAIYNNGITIDSIFKILFNINNKINTPIVAFIYYNQLVTYGIKKFIEKLSSRGINGLLVPDLPCEEQFILMNLCKLNNIHLILLITPTSSLDRIKYLCSKAQGFIYLVSRLGVTGFDKNNVIDNASLKILIKQIRFFTNIPIAIGFGISNTDQIIQIKNLGVEGLIIGSACMNILMNNSNTDFIELLSKFLNSLKINLE</sequence>
<gene>
    <name evidence="9 11" type="primary">trpA</name>
    <name evidence="11" type="ORF">CspTHAL103_157</name>
</gene>
<comment type="pathway">
    <text evidence="2 9">Amino-acid biosynthesis; L-tryptophan biosynthesis; L-tryptophan from chorismate: step 5/5.</text>
</comment>
<evidence type="ECO:0000256" key="8">
    <source>
        <dbReference type="ARBA" id="ARBA00049047"/>
    </source>
</evidence>
<organism evidence="11">
    <name type="scientific">Cyanidium sp. THAL103</name>
    <dbReference type="NCBI Taxonomy" id="3027999"/>
    <lineage>
        <taxon>Eukaryota</taxon>
        <taxon>Rhodophyta</taxon>
        <taxon>Bangiophyceae</taxon>
        <taxon>Cyanidiales</taxon>
        <taxon>Cyanidiaceae</taxon>
        <taxon>Cyanidium</taxon>
    </lineage>
</organism>
<dbReference type="InterPro" id="IPR002028">
    <property type="entry name" value="Trp_synthase_suA"/>
</dbReference>
<dbReference type="PANTHER" id="PTHR43406:SF1">
    <property type="entry name" value="TRYPTOPHAN SYNTHASE ALPHA CHAIN, CHLOROPLASTIC"/>
    <property type="match status" value="1"/>
</dbReference>
<dbReference type="EC" id="4.2.1.20" evidence="9"/>
<dbReference type="GO" id="GO:0005829">
    <property type="term" value="C:cytosol"/>
    <property type="evidence" value="ECO:0007669"/>
    <property type="project" value="TreeGrafter"/>
</dbReference>
<dbReference type="HAMAP" id="MF_00131">
    <property type="entry name" value="Trp_synth_alpha"/>
    <property type="match status" value="1"/>
</dbReference>
<dbReference type="PROSITE" id="PS00167">
    <property type="entry name" value="TRP_SYNTHASE_ALPHA"/>
    <property type="match status" value="1"/>
</dbReference>
<evidence type="ECO:0000313" key="11">
    <source>
        <dbReference type="EMBL" id="WDB00082.1"/>
    </source>
</evidence>
<dbReference type="GO" id="GO:0004834">
    <property type="term" value="F:tryptophan synthase activity"/>
    <property type="evidence" value="ECO:0007669"/>
    <property type="project" value="UniProtKB-UniRule"/>
</dbReference>
<evidence type="ECO:0000256" key="2">
    <source>
        <dbReference type="ARBA" id="ARBA00004733"/>
    </source>
</evidence>
<dbReference type="CDD" id="cd04724">
    <property type="entry name" value="Tryptophan_synthase_alpha"/>
    <property type="match status" value="1"/>
</dbReference>
<dbReference type="Gene3D" id="3.20.20.70">
    <property type="entry name" value="Aldolase class I"/>
    <property type="match status" value="1"/>
</dbReference>
<dbReference type="InterPro" id="IPR011060">
    <property type="entry name" value="RibuloseP-bd_barrel"/>
</dbReference>
<geneLocation type="plastid" evidence="11"/>
<evidence type="ECO:0000256" key="6">
    <source>
        <dbReference type="ARBA" id="ARBA00023141"/>
    </source>
</evidence>
<feature type="active site" description="Proton acceptor" evidence="9">
    <location>
        <position position="59"/>
    </location>
</feature>